<reference evidence="5" key="1">
    <citation type="journal article" date="2019" name="Int. J. Syst. Evol. Microbiol.">
        <title>The Global Catalogue of Microorganisms (GCM) 10K type strain sequencing project: providing services to taxonomists for standard genome sequencing and annotation.</title>
        <authorList>
            <consortium name="The Broad Institute Genomics Platform"/>
            <consortium name="The Broad Institute Genome Sequencing Center for Infectious Disease"/>
            <person name="Wu L."/>
            <person name="Ma J."/>
        </authorList>
    </citation>
    <scope>NUCLEOTIDE SEQUENCE [LARGE SCALE GENOMIC DNA]</scope>
    <source>
        <strain evidence="5">JCM 4816</strain>
    </source>
</reference>
<evidence type="ECO:0000256" key="1">
    <source>
        <dbReference type="ARBA" id="ARBA00023125"/>
    </source>
</evidence>
<dbReference type="PANTHER" id="PTHR30204">
    <property type="entry name" value="REDOX-CYCLING DRUG-SENSING TRANSCRIPTIONAL ACTIVATOR SOXR"/>
    <property type="match status" value="1"/>
</dbReference>
<sequence>MDDDGLLTIGAFARLSRLSPKALRLYDELELLRPARVDRWSGYRHYAPEQLPQARLVSWLRQLGMPLARIREVVRLPPTAAAAEVMVFWAEQERSHLHRRDLADALLDELTGRETAMSAHESTVRWAALSDTGLVRQANQDTAYAGPGLLAVADGYGPDGGAAGSAVVSALREAVASAGDEGLPAALAGAVARAGATVAELPDSGTTVTALAWRGAQLALAHLGDSRAYLLRDGQLFRITEDHSYVQSLVAEGRLTPEEAEVHPQRALLLRALDGSSGTRAELSLRRSEPGDRYLLASDGLAAVAAEEAIGRVLAAASEPDGAVRELVALARAEGGPDNIAVAAAFVAA</sequence>
<proteinExistence type="predicted"/>
<dbReference type="InterPro" id="IPR047057">
    <property type="entry name" value="MerR_fam"/>
</dbReference>
<evidence type="ECO:0000259" key="3">
    <source>
        <dbReference type="PROSITE" id="PS51746"/>
    </source>
</evidence>
<feature type="domain" description="HTH merR-type" evidence="2">
    <location>
        <begin position="6"/>
        <end position="76"/>
    </location>
</feature>
<dbReference type="RefSeq" id="WP_380578220.1">
    <property type="nucleotide sequence ID" value="NZ_JBHSQJ010000001.1"/>
</dbReference>
<dbReference type="PROSITE" id="PS50937">
    <property type="entry name" value="HTH_MERR_2"/>
    <property type="match status" value="1"/>
</dbReference>
<organism evidence="4 5">
    <name type="scientific">Streptacidiphilus monticola</name>
    <dbReference type="NCBI Taxonomy" id="2161674"/>
    <lineage>
        <taxon>Bacteria</taxon>
        <taxon>Bacillati</taxon>
        <taxon>Actinomycetota</taxon>
        <taxon>Actinomycetes</taxon>
        <taxon>Kitasatosporales</taxon>
        <taxon>Streptomycetaceae</taxon>
        <taxon>Streptacidiphilus</taxon>
    </lineage>
</organism>
<protein>
    <submittedName>
        <fullName evidence="4">MerR family transcriptional regulator</fullName>
    </submittedName>
</protein>
<dbReference type="InterPro" id="IPR001932">
    <property type="entry name" value="PPM-type_phosphatase-like_dom"/>
</dbReference>
<accession>A0ABW1FTU3</accession>
<dbReference type="CDD" id="cd01107">
    <property type="entry name" value="HTH_BmrR"/>
    <property type="match status" value="1"/>
</dbReference>
<dbReference type="Gene3D" id="3.60.40.10">
    <property type="entry name" value="PPM-type phosphatase domain"/>
    <property type="match status" value="1"/>
</dbReference>
<name>A0ABW1FTU3_9ACTN</name>
<keyword evidence="1" id="KW-0238">DNA-binding</keyword>
<comment type="caution">
    <text evidence="4">The sequence shown here is derived from an EMBL/GenBank/DDBJ whole genome shotgun (WGS) entry which is preliminary data.</text>
</comment>
<dbReference type="Pfam" id="PF13672">
    <property type="entry name" value="PP2C_2"/>
    <property type="match status" value="1"/>
</dbReference>
<evidence type="ECO:0000313" key="5">
    <source>
        <dbReference type="Proteomes" id="UP001596174"/>
    </source>
</evidence>
<dbReference type="SMART" id="SM00422">
    <property type="entry name" value="HTH_MERR"/>
    <property type="match status" value="1"/>
</dbReference>
<dbReference type="SUPFAM" id="SSF81606">
    <property type="entry name" value="PP2C-like"/>
    <property type="match status" value="1"/>
</dbReference>
<dbReference type="EMBL" id="JBHSQJ010000001">
    <property type="protein sequence ID" value="MFC5905619.1"/>
    <property type="molecule type" value="Genomic_DNA"/>
</dbReference>
<dbReference type="InterPro" id="IPR009061">
    <property type="entry name" value="DNA-bd_dom_put_sf"/>
</dbReference>
<dbReference type="InterPro" id="IPR000551">
    <property type="entry name" value="MerR-type_HTH_dom"/>
</dbReference>
<dbReference type="PROSITE" id="PS51746">
    <property type="entry name" value="PPM_2"/>
    <property type="match status" value="1"/>
</dbReference>
<dbReference type="PANTHER" id="PTHR30204:SF97">
    <property type="entry name" value="MERR FAMILY REGULATORY PROTEIN"/>
    <property type="match status" value="1"/>
</dbReference>
<dbReference type="Pfam" id="PF13411">
    <property type="entry name" value="MerR_1"/>
    <property type="match status" value="1"/>
</dbReference>
<dbReference type="SMART" id="SM00332">
    <property type="entry name" value="PP2Cc"/>
    <property type="match status" value="1"/>
</dbReference>
<dbReference type="CDD" id="cd00143">
    <property type="entry name" value="PP2Cc"/>
    <property type="match status" value="1"/>
</dbReference>
<feature type="domain" description="PPM-type phosphatase" evidence="3">
    <location>
        <begin position="125"/>
        <end position="347"/>
    </location>
</feature>
<dbReference type="SUPFAM" id="SSF46955">
    <property type="entry name" value="Putative DNA-binding domain"/>
    <property type="match status" value="1"/>
</dbReference>
<dbReference type="SMART" id="SM00331">
    <property type="entry name" value="PP2C_SIG"/>
    <property type="match status" value="1"/>
</dbReference>
<gene>
    <name evidence="4" type="ORF">ACFP3V_00065</name>
</gene>
<dbReference type="InterPro" id="IPR036457">
    <property type="entry name" value="PPM-type-like_dom_sf"/>
</dbReference>
<dbReference type="Gene3D" id="1.10.1660.10">
    <property type="match status" value="1"/>
</dbReference>
<keyword evidence="5" id="KW-1185">Reference proteome</keyword>
<dbReference type="Proteomes" id="UP001596174">
    <property type="component" value="Unassembled WGS sequence"/>
</dbReference>
<evidence type="ECO:0000313" key="4">
    <source>
        <dbReference type="EMBL" id="MFC5905619.1"/>
    </source>
</evidence>
<evidence type="ECO:0000259" key="2">
    <source>
        <dbReference type="PROSITE" id="PS50937"/>
    </source>
</evidence>